<gene>
    <name evidence="1" type="ORF">FAES_pFAES01021</name>
</gene>
<sequence>MWEPVCVERAGSRHVLHASYPATMTFTIRTLRHILHRQAGLAPWHVHLFSDFRRDLGLTDAEIGLVLDEIGQLTGLTFPVDTAKHLTDVFDLLIHVILRLPETYDAEHYYGPLPAQFTDRLPLTNYAPTLIAFGAVHLN</sequence>
<name>I0KHB2_9BACT</name>
<evidence type="ECO:0000313" key="2">
    <source>
        <dbReference type="Proteomes" id="UP000011058"/>
    </source>
</evidence>
<geneLocation type="plasmid" evidence="1 2">
    <name>pFAES01</name>
</geneLocation>
<dbReference type="eggNOG" id="ENOG502ZDS0">
    <property type="taxonomic scope" value="Bacteria"/>
</dbReference>
<dbReference type="KEGG" id="fae:FAES_pFAES01021"/>
<dbReference type="AlphaFoldDB" id="I0KHB2"/>
<accession>I0KHB2</accession>
<evidence type="ECO:0000313" key="1">
    <source>
        <dbReference type="EMBL" id="CCH03515.1"/>
    </source>
</evidence>
<reference evidence="1 2" key="1">
    <citation type="journal article" date="2012" name="J. Bacteriol.">
        <title>Genome Sequence of Fibrella aestuarina BUZ 2T, a Filamentous Marine Bacterium.</title>
        <authorList>
            <person name="Filippini M."/>
            <person name="Qi W."/>
            <person name="Blom J."/>
            <person name="Goesmann A."/>
            <person name="Smits T.H."/>
            <person name="Bagheri H.C."/>
        </authorList>
    </citation>
    <scope>NUCLEOTIDE SEQUENCE [LARGE SCALE GENOMIC DNA]</scope>
    <source>
        <strain evidence="2">BUZ 2T</strain>
        <plasmid evidence="1 2">pFAES01</plasmid>
    </source>
</reference>
<dbReference type="EMBL" id="HE796684">
    <property type="protein sequence ID" value="CCH03515.1"/>
    <property type="molecule type" value="Genomic_DNA"/>
</dbReference>
<protein>
    <submittedName>
        <fullName evidence="1">Uncharacterized protein</fullName>
    </submittedName>
</protein>
<keyword evidence="1" id="KW-0614">Plasmid</keyword>
<organism evidence="1 2">
    <name type="scientific">Fibrella aestuarina BUZ 2</name>
    <dbReference type="NCBI Taxonomy" id="1166018"/>
    <lineage>
        <taxon>Bacteria</taxon>
        <taxon>Pseudomonadati</taxon>
        <taxon>Bacteroidota</taxon>
        <taxon>Cytophagia</taxon>
        <taxon>Cytophagales</taxon>
        <taxon>Spirosomataceae</taxon>
        <taxon>Fibrella</taxon>
    </lineage>
</organism>
<proteinExistence type="predicted"/>
<keyword evidence="2" id="KW-1185">Reference proteome</keyword>
<dbReference type="HOGENOM" id="CLU_1842134_0_0_10"/>
<dbReference type="Proteomes" id="UP000011058">
    <property type="component" value="Plasmid pFAES01"/>
</dbReference>